<dbReference type="NCBIfam" id="NF004127">
    <property type="entry name" value="PRK05617.1"/>
    <property type="match status" value="1"/>
</dbReference>
<dbReference type="AlphaFoldDB" id="A0A366E957"/>
<accession>A0A366E957</accession>
<evidence type="ECO:0000259" key="4">
    <source>
        <dbReference type="Pfam" id="PF16113"/>
    </source>
</evidence>
<dbReference type="InterPro" id="IPR045004">
    <property type="entry name" value="ECH_dom"/>
</dbReference>
<dbReference type="CDD" id="cd06558">
    <property type="entry name" value="crotonase-like"/>
    <property type="match status" value="1"/>
</dbReference>
<dbReference type="EC" id="3.1.2.4" evidence="2"/>
<evidence type="ECO:0000313" key="5">
    <source>
        <dbReference type="EMBL" id="RBO98901.1"/>
    </source>
</evidence>
<dbReference type="Pfam" id="PF16113">
    <property type="entry name" value="ECH_2"/>
    <property type="match status" value="1"/>
</dbReference>
<dbReference type="PANTHER" id="PTHR43176:SF3">
    <property type="entry name" value="3-HYDROXYISOBUTYRYL-COA HYDROLASE, MITOCHONDRIAL"/>
    <property type="match status" value="1"/>
</dbReference>
<dbReference type="RefSeq" id="WP_113942811.1">
    <property type="nucleotide sequence ID" value="NZ_JBHEEG010000003.1"/>
</dbReference>
<sequence length="364" mass="39238">MDKAQQSATSHAGSVDFGGDDEIGFAVHGAVGLIRLTRPKALNALTHKMIQAMERALLQWADDPQIKTILIEGEGRAFCAGGDVVAAYHAGKNGAPAYDFFKDEYRLNRLIAAYKKPYVALLDGITMGGGAGVSVHGSHRIVTENTMFAMPESGIGFFTDVGGSAFLPALPEKFGFYLGLTGSAIRWGDCLHSGIATHALKADQLDMLRSKLIAGENPDDILSTMPMSEPEWETSEQDRALTTRCCRADSIEQIIANFTAAGEAGDEKAAAIADLLGKRSPTSLKAIFTLFQDAEAFIRANNQLSYSARLDRQMQIEYALAEILLQGHDFYAGIGAVLIEKTGNPVWKPASLADVKLPDFVQHN</sequence>
<dbReference type="OrthoDB" id="9790967at2"/>
<name>A0A366E957_9HYPH</name>
<dbReference type="Proteomes" id="UP000252893">
    <property type="component" value="Unassembled WGS sequence"/>
</dbReference>
<dbReference type="GO" id="GO:0003860">
    <property type="term" value="F:3-hydroxyisobutyryl-CoA hydrolase activity"/>
    <property type="evidence" value="ECO:0007669"/>
    <property type="project" value="UniProtKB-EC"/>
</dbReference>
<evidence type="ECO:0000256" key="3">
    <source>
        <dbReference type="ARBA" id="ARBA00022801"/>
    </source>
</evidence>
<dbReference type="InterPro" id="IPR032259">
    <property type="entry name" value="HIBYL-CoA-H"/>
</dbReference>
<dbReference type="InterPro" id="IPR029045">
    <property type="entry name" value="ClpP/crotonase-like_dom_sf"/>
</dbReference>
<reference evidence="5 6" key="1">
    <citation type="submission" date="2018-06" db="EMBL/GenBank/DDBJ databases">
        <title>Genomic Encyclopedia of Type Strains, Phase IV (KMG-IV): sequencing the most valuable type-strain genomes for metagenomic binning, comparative biology and taxonomic classification.</title>
        <authorList>
            <person name="Goeker M."/>
        </authorList>
    </citation>
    <scope>NUCLEOTIDE SEQUENCE [LARGE SCALE GENOMIC DNA]</scope>
    <source>
        <strain evidence="5 6">DSM 25619</strain>
    </source>
</reference>
<comment type="caution">
    <text evidence="5">The sequence shown here is derived from an EMBL/GenBank/DDBJ whole genome shotgun (WGS) entry which is preliminary data.</text>
</comment>
<dbReference type="EMBL" id="QNRH01000001">
    <property type="protein sequence ID" value="RBO98901.1"/>
    <property type="molecule type" value="Genomic_DNA"/>
</dbReference>
<evidence type="ECO:0000313" key="6">
    <source>
        <dbReference type="Proteomes" id="UP000252893"/>
    </source>
</evidence>
<protein>
    <recommendedName>
        <fullName evidence="2">3-hydroxyisobutyryl-CoA hydrolase</fullName>
        <ecNumber evidence="2">3.1.2.4</ecNumber>
    </recommendedName>
</protein>
<keyword evidence="6" id="KW-1185">Reference proteome</keyword>
<dbReference type="Gene3D" id="3.90.226.10">
    <property type="entry name" value="2-enoyl-CoA Hydratase, Chain A, domain 1"/>
    <property type="match status" value="1"/>
</dbReference>
<comment type="catalytic activity">
    <reaction evidence="1">
        <text>3-hydroxy-2-methylpropanoyl-CoA + H2O = 3-hydroxy-2-methylpropanoate + CoA + H(+)</text>
        <dbReference type="Rhea" id="RHEA:20888"/>
        <dbReference type="ChEBI" id="CHEBI:11805"/>
        <dbReference type="ChEBI" id="CHEBI:15377"/>
        <dbReference type="ChEBI" id="CHEBI:15378"/>
        <dbReference type="ChEBI" id="CHEBI:57287"/>
        <dbReference type="ChEBI" id="CHEBI:57340"/>
        <dbReference type="EC" id="3.1.2.4"/>
    </reaction>
</comment>
<gene>
    <name evidence="5" type="ORF">DFR47_101504</name>
</gene>
<dbReference type="GO" id="GO:0006574">
    <property type="term" value="P:L-valine catabolic process"/>
    <property type="evidence" value="ECO:0007669"/>
    <property type="project" value="TreeGrafter"/>
</dbReference>
<evidence type="ECO:0000256" key="2">
    <source>
        <dbReference type="ARBA" id="ARBA00011915"/>
    </source>
</evidence>
<feature type="domain" description="Enoyl-CoA hydratase/isomerase" evidence="4">
    <location>
        <begin position="31"/>
        <end position="356"/>
    </location>
</feature>
<organism evidence="5 6">
    <name type="scientific">Pseudochrobactrum asaccharolyticum</name>
    <dbReference type="NCBI Taxonomy" id="354351"/>
    <lineage>
        <taxon>Bacteria</taxon>
        <taxon>Pseudomonadati</taxon>
        <taxon>Pseudomonadota</taxon>
        <taxon>Alphaproteobacteria</taxon>
        <taxon>Hyphomicrobiales</taxon>
        <taxon>Brucellaceae</taxon>
        <taxon>Pseudochrobactrum</taxon>
    </lineage>
</organism>
<dbReference type="SUPFAM" id="SSF52096">
    <property type="entry name" value="ClpP/crotonase"/>
    <property type="match status" value="1"/>
</dbReference>
<proteinExistence type="predicted"/>
<dbReference type="PANTHER" id="PTHR43176">
    <property type="entry name" value="3-HYDROXYISOBUTYRYL-COA HYDROLASE-RELATED"/>
    <property type="match status" value="1"/>
</dbReference>
<keyword evidence="3" id="KW-0378">Hydrolase</keyword>
<evidence type="ECO:0000256" key="1">
    <source>
        <dbReference type="ARBA" id="ARBA00001709"/>
    </source>
</evidence>